<feature type="region of interest" description="Disordered" evidence="1">
    <location>
        <begin position="199"/>
        <end position="242"/>
    </location>
</feature>
<proteinExistence type="predicted"/>
<keyword evidence="2" id="KW-0812">Transmembrane</keyword>
<evidence type="ECO:0000256" key="1">
    <source>
        <dbReference type="SAM" id="MobiDB-lite"/>
    </source>
</evidence>
<evidence type="ECO:0000259" key="3">
    <source>
        <dbReference type="Pfam" id="PF23600"/>
    </source>
</evidence>
<dbReference type="Pfam" id="PF23600">
    <property type="entry name" value="CdpA_N"/>
    <property type="match status" value="1"/>
</dbReference>
<keyword evidence="2" id="KW-1133">Transmembrane helix</keyword>
<dbReference type="InterPro" id="IPR055563">
    <property type="entry name" value="CdpA_N"/>
</dbReference>
<feature type="transmembrane region" description="Helical" evidence="2">
    <location>
        <begin position="122"/>
        <end position="145"/>
    </location>
</feature>
<dbReference type="EMBL" id="BMPF01000002">
    <property type="protein sequence ID" value="GGL31985.1"/>
    <property type="molecule type" value="Genomic_DNA"/>
</dbReference>
<dbReference type="Pfam" id="PF23601">
    <property type="entry name" value="CdpA_C"/>
    <property type="match status" value="1"/>
</dbReference>
<protein>
    <submittedName>
        <fullName evidence="5">Uncharacterized protein</fullName>
    </submittedName>
</protein>
<name>A0A830F9C9_9EURY</name>
<evidence type="ECO:0000313" key="5">
    <source>
        <dbReference type="EMBL" id="GGL31985.1"/>
    </source>
</evidence>
<reference evidence="5 6" key="1">
    <citation type="journal article" date="2019" name="Int. J. Syst. Evol. Microbiol.">
        <title>The Global Catalogue of Microorganisms (GCM) 10K type strain sequencing project: providing services to taxonomists for standard genome sequencing and annotation.</title>
        <authorList>
            <consortium name="The Broad Institute Genomics Platform"/>
            <consortium name="The Broad Institute Genome Sequencing Center for Infectious Disease"/>
            <person name="Wu L."/>
            <person name="Ma J."/>
        </authorList>
    </citation>
    <scope>NUCLEOTIDE SEQUENCE [LARGE SCALE GENOMIC DNA]</scope>
    <source>
        <strain evidence="5 6">JCM 19585</strain>
    </source>
</reference>
<comment type="caution">
    <text evidence="5">The sequence shown here is derived from an EMBL/GenBank/DDBJ whole genome shotgun (WGS) entry which is preliminary data.</text>
</comment>
<accession>A0A830F9C9</accession>
<feature type="domain" description="Cell division protein A N-terminal" evidence="3">
    <location>
        <begin position="2"/>
        <end position="157"/>
    </location>
</feature>
<dbReference type="AlphaFoldDB" id="A0A830F9C9"/>
<dbReference type="OrthoDB" id="235883at2157"/>
<feature type="transmembrane region" description="Helical" evidence="2">
    <location>
        <begin position="20"/>
        <end position="42"/>
    </location>
</feature>
<feature type="compositionally biased region" description="Polar residues" evidence="1">
    <location>
        <begin position="230"/>
        <end position="241"/>
    </location>
</feature>
<feature type="transmembrane region" description="Helical" evidence="2">
    <location>
        <begin position="90"/>
        <end position="110"/>
    </location>
</feature>
<evidence type="ECO:0000259" key="4">
    <source>
        <dbReference type="Pfam" id="PF23601"/>
    </source>
</evidence>
<feature type="domain" description="Cell division protein A C-terminal" evidence="4">
    <location>
        <begin position="243"/>
        <end position="285"/>
    </location>
</feature>
<gene>
    <name evidence="5" type="ORF">GCM10009037_14520</name>
</gene>
<dbReference type="Proteomes" id="UP000628840">
    <property type="component" value="Unassembled WGS sequence"/>
</dbReference>
<organism evidence="5 6">
    <name type="scientific">Halarchaeum grantii</name>
    <dbReference type="NCBI Taxonomy" id="1193105"/>
    <lineage>
        <taxon>Archaea</taxon>
        <taxon>Methanobacteriati</taxon>
        <taxon>Methanobacteriota</taxon>
        <taxon>Stenosarchaea group</taxon>
        <taxon>Halobacteria</taxon>
        <taxon>Halobacteriales</taxon>
        <taxon>Halobacteriaceae</taxon>
    </lineage>
</organism>
<evidence type="ECO:0000256" key="2">
    <source>
        <dbReference type="SAM" id="Phobius"/>
    </source>
</evidence>
<evidence type="ECO:0000313" key="6">
    <source>
        <dbReference type="Proteomes" id="UP000628840"/>
    </source>
</evidence>
<keyword evidence="6" id="KW-1185">Reference proteome</keyword>
<feature type="compositionally biased region" description="Basic and acidic residues" evidence="1">
    <location>
        <begin position="167"/>
        <end position="181"/>
    </location>
</feature>
<dbReference type="InterPro" id="IPR055564">
    <property type="entry name" value="CdpA_C"/>
</dbReference>
<dbReference type="RefSeq" id="WP_188881711.1">
    <property type="nucleotide sequence ID" value="NZ_BMPF01000002.1"/>
</dbReference>
<sequence length="287" mass="29445">MTSLADAYERDANGASQRRVYAGTALFAAGALLVVGGLLAGTTHLVMGANPSTAAKFGARRLALTLVCFGVPAILLGVFTVLPAARLYRVAAVGGAALAAVGTLVLRAAYPGQWYASGASVPSTIVVAGGVVYALGLLTTLWCLFTAVATFKTRNAPGGTVSMTVTRDGETRTVEVPREDLDDARAALSGGSFGGVGVLGGSTDVEDTSPQPTSDGGQAATDVRDPGTAESDSNASGTDSGPDQYCGSCAHFDYVRTDDDAIRPYCGFHDELMDDMDACEQWTRNDA</sequence>
<feature type="region of interest" description="Disordered" evidence="1">
    <location>
        <begin position="162"/>
        <end position="181"/>
    </location>
</feature>
<keyword evidence="2" id="KW-0472">Membrane</keyword>
<feature type="transmembrane region" description="Helical" evidence="2">
    <location>
        <begin position="62"/>
        <end position="83"/>
    </location>
</feature>